<dbReference type="InParanoid" id="H6QT37"/>
<accession>H6QT37</accession>
<dbReference type="KEGG" id="pgr:PGTG_21933"/>
<evidence type="ECO:0000313" key="2">
    <source>
        <dbReference type="EMBL" id="EHS64003.1"/>
    </source>
</evidence>
<feature type="region of interest" description="Disordered" evidence="1">
    <location>
        <begin position="1"/>
        <end position="33"/>
    </location>
</feature>
<reference evidence="3" key="1">
    <citation type="journal article" date="2011" name="Proc. Natl. Acad. Sci. U.S.A.">
        <title>Obligate biotrophy features unraveled by the genomic analysis of rust fungi.</title>
        <authorList>
            <person name="Duplessis S."/>
            <person name="Cuomo C.A."/>
            <person name="Lin Y.-C."/>
            <person name="Aerts A."/>
            <person name="Tisserant E."/>
            <person name="Veneault-Fourrey C."/>
            <person name="Joly D.L."/>
            <person name="Hacquard S."/>
            <person name="Amselem J."/>
            <person name="Cantarel B.L."/>
            <person name="Chiu R."/>
            <person name="Coutinho P.M."/>
            <person name="Feau N."/>
            <person name="Field M."/>
            <person name="Frey P."/>
            <person name="Gelhaye E."/>
            <person name="Goldberg J."/>
            <person name="Grabherr M.G."/>
            <person name="Kodira C.D."/>
            <person name="Kohler A."/>
            <person name="Kuees U."/>
            <person name="Lindquist E.A."/>
            <person name="Lucas S.M."/>
            <person name="Mago R."/>
            <person name="Mauceli E."/>
            <person name="Morin E."/>
            <person name="Murat C."/>
            <person name="Pangilinan J.L."/>
            <person name="Park R."/>
            <person name="Pearson M."/>
            <person name="Quesneville H."/>
            <person name="Rouhier N."/>
            <person name="Sakthikumar S."/>
            <person name="Salamov A.A."/>
            <person name="Schmutz J."/>
            <person name="Selles B."/>
            <person name="Shapiro H."/>
            <person name="Tanguay P."/>
            <person name="Tuskan G.A."/>
            <person name="Henrissat B."/>
            <person name="Van de Peer Y."/>
            <person name="Rouze P."/>
            <person name="Ellis J.G."/>
            <person name="Dodds P.N."/>
            <person name="Schein J.E."/>
            <person name="Zhong S."/>
            <person name="Hamelin R.C."/>
            <person name="Grigoriev I.V."/>
            <person name="Szabo L.J."/>
            <person name="Martin F."/>
        </authorList>
    </citation>
    <scope>NUCLEOTIDE SEQUENCE [LARGE SCALE GENOMIC DNA]</scope>
    <source>
        <strain evidence="3">CRL 75-36-700-3 / race SCCL</strain>
    </source>
</reference>
<feature type="compositionally biased region" description="Polar residues" evidence="1">
    <location>
        <begin position="1"/>
        <end position="25"/>
    </location>
</feature>
<dbReference type="AlphaFoldDB" id="H6QT37"/>
<dbReference type="Proteomes" id="UP000008783">
    <property type="component" value="Unassembled WGS sequence"/>
</dbReference>
<dbReference type="EMBL" id="DS178305">
    <property type="protein sequence ID" value="EHS64003.1"/>
    <property type="molecule type" value="Genomic_DNA"/>
</dbReference>
<feature type="region of interest" description="Disordered" evidence="1">
    <location>
        <begin position="55"/>
        <end position="91"/>
    </location>
</feature>
<protein>
    <submittedName>
        <fullName evidence="2">Uncharacterized protein</fullName>
    </submittedName>
</protein>
<dbReference type="GeneID" id="13541940"/>
<dbReference type="HOGENOM" id="CLU_2428113_0_0_1"/>
<evidence type="ECO:0000256" key="1">
    <source>
        <dbReference type="SAM" id="MobiDB-lite"/>
    </source>
</evidence>
<keyword evidence="3" id="KW-1185">Reference proteome</keyword>
<sequence length="91" mass="10030">MNQNQESSTAGHQESNHQKQPNTNTKAEDTKERLNWMDSRMERMATSLETLIECIPNPAGKPISSESERHGSCGARNSARFSAGPPTFPVS</sequence>
<evidence type="ECO:0000313" key="3">
    <source>
        <dbReference type="Proteomes" id="UP000008783"/>
    </source>
</evidence>
<gene>
    <name evidence="2" type="ORF">PGTG_21933</name>
</gene>
<dbReference type="VEuPathDB" id="FungiDB:PGTG_21933"/>
<dbReference type="RefSeq" id="XP_003889325.1">
    <property type="nucleotide sequence ID" value="XM_003889276.1"/>
</dbReference>
<proteinExistence type="predicted"/>
<organism evidence="2 3">
    <name type="scientific">Puccinia graminis f. sp. tritici (strain CRL 75-36-700-3 / race SCCL)</name>
    <name type="common">Black stem rust fungus</name>
    <dbReference type="NCBI Taxonomy" id="418459"/>
    <lineage>
        <taxon>Eukaryota</taxon>
        <taxon>Fungi</taxon>
        <taxon>Dikarya</taxon>
        <taxon>Basidiomycota</taxon>
        <taxon>Pucciniomycotina</taxon>
        <taxon>Pucciniomycetes</taxon>
        <taxon>Pucciniales</taxon>
        <taxon>Pucciniaceae</taxon>
        <taxon>Puccinia</taxon>
    </lineage>
</organism>
<name>H6QT37_PUCGT</name>